<dbReference type="Proteomes" id="UP000198582">
    <property type="component" value="Unassembled WGS sequence"/>
</dbReference>
<reference evidence="2" key="1">
    <citation type="submission" date="2016-10" db="EMBL/GenBank/DDBJ databases">
        <authorList>
            <person name="Varghese N."/>
            <person name="Submissions S."/>
        </authorList>
    </citation>
    <scope>NUCLEOTIDE SEQUENCE [LARGE SCALE GENOMIC DNA]</scope>
    <source>
        <strain evidence="2">DSM 44993</strain>
    </source>
</reference>
<dbReference type="STRING" id="394193.SAMN04489732_14715"/>
<protein>
    <submittedName>
        <fullName evidence="1">Uncharacterized protein</fullName>
    </submittedName>
</protein>
<evidence type="ECO:0000313" key="1">
    <source>
        <dbReference type="EMBL" id="SEP54439.1"/>
    </source>
</evidence>
<accession>A0A1H8YQN3</accession>
<dbReference type="RefSeq" id="WP_143086526.1">
    <property type="nucleotide sequence ID" value="NZ_FOEF01000047.1"/>
</dbReference>
<dbReference type="EMBL" id="FOEF01000047">
    <property type="protein sequence ID" value="SEP54439.1"/>
    <property type="molecule type" value="Genomic_DNA"/>
</dbReference>
<sequence length="64" mass="6974">MNKPAITRIPTFGPCVRCGRIAAHLESHPRALLVVHRDGFTPCPVAAGEMPIPENFPGNRQART</sequence>
<dbReference type="OrthoDB" id="9861775at2"/>
<keyword evidence="2" id="KW-1185">Reference proteome</keyword>
<name>A0A1H8YQN3_9PSEU</name>
<dbReference type="AlphaFoldDB" id="A0A1H8YQN3"/>
<gene>
    <name evidence="1" type="ORF">SAMN04489732_14715</name>
</gene>
<proteinExistence type="predicted"/>
<evidence type="ECO:0000313" key="2">
    <source>
        <dbReference type="Proteomes" id="UP000198582"/>
    </source>
</evidence>
<organism evidence="1 2">
    <name type="scientific">Amycolatopsis saalfeldensis</name>
    <dbReference type="NCBI Taxonomy" id="394193"/>
    <lineage>
        <taxon>Bacteria</taxon>
        <taxon>Bacillati</taxon>
        <taxon>Actinomycetota</taxon>
        <taxon>Actinomycetes</taxon>
        <taxon>Pseudonocardiales</taxon>
        <taxon>Pseudonocardiaceae</taxon>
        <taxon>Amycolatopsis</taxon>
    </lineage>
</organism>